<dbReference type="AlphaFoldDB" id="A0A418XZP8"/>
<protein>
    <submittedName>
        <fullName evidence="2">Uncharacterized protein</fullName>
    </submittedName>
</protein>
<sequence length="586" mass="63121">MQTMRQCMREVCYSARAGLLGLLALLPLCSLAAMERMDDAAMSDVSGAGIALGFEDFRWLTKPTSYFEQMGTDPVGDTTFQRADMRWYGLSITAVPDGSSGNEGFHWDASTGSFGSACTGTGLACPLGGVIPDFSPYDNPYVLRAFSPTGYSYDGTVLNSDPDNPDKTVYEYVAPTQQPYYNFAFWGEIEAGRTGANENLGTGSGDFLKTQTLIQGNAAGSIFRMFQHTQPGNETFAIMYHSHLRGDFRFSAAQHNGGAGNNGSDVIGVPVIFDEQEGLHFKNVDAFIPLGQLFYQALTLDAVPQQDGNFILEIPYLRDPSIPTSNPLNAAMEHFYSFAVPETTADSNDPNGHTLAGFITARLALLESTPGANIGAYKNYVSSTYGIPLADIELPESYNVTHGYSRWGDWYPCRGIGCPSVHTGNASHPDRNIFNSTSDGVFFRKCTGCNDFDAFAYMITAVDVRPGNNQYTCPGGSSCGSYTPRGISASSRTDNGRYYAQSDSCSAGTGSNAYRCGYGGSYSINAGSRYTHASRQDPSELFDVSSQAPAAGLPVIRTDVVNLGDARIEGMQINYMKFTSYGAGAP</sequence>
<keyword evidence="1" id="KW-0732">Signal</keyword>
<gene>
    <name evidence="2" type="ORF">D4A39_08535</name>
</gene>
<dbReference type="RefSeq" id="WP_119917883.1">
    <property type="nucleotide sequence ID" value="NZ_QYYA01000002.1"/>
</dbReference>
<organism evidence="2 3">
    <name type="scientific">Alcanivorax profundi</name>
    <dbReference type="NCBI Taxonomy" id="2338368"/>
    <lineage>
        <taxon>Bacteria</taxon>
        <taxon>Pseudomonadati</taxon>
        <taxon>Pseudomonadota</taxon>
        <taxon>Gammaproteobacteria</taxon>
        <taxon>Oceanospirillales</taxon>
        <taxon>Alcanivoracaceae</taxon>
        <taxon>Alcanivorax</taxon>
    </lineage>
</organism>
<dbReference type="EMBL" id="QYYA01000002">
    <property type="protein sequence ID" value="RJG18504.1"/>
    <property type="molecule type" value="Genomic_DNA"/>
</dbReference>
<dbReference type="OrthoDB" id="6074716at2"/>
<dbReference type="Proteomes" id="UP000283734">
    <property type="component" value="Unassembled WGS sequence"/>
</dbReference>
<evidence type="ECO:0000256" key="1">
    <source>
        <dbReference type="SAM" id="SignalP"/>
    </source>
</evidence>
<comment type="caution">
    <text evidence="2">The sequence shown here is derived from an EMBL/GenBank/DDBJ whole genome shotgun (WGS) entry which is preliminary data.</text>
</comment>
<feature type="signal peptide" evidence="1">
    <location>
        <begin position="1"/>
        <end position="32"/>
    </location>
</feature>
<evidence type="ECO:0000313" key="3">
    <source>
        <dbReference type="Proteomes" id="UP000283734"/>
    </source>
</evidence>
<reference evidence="2 3" key="1">
    <citation type="submission" date="2018-09" db="EMBL/GenBank/DDBJ databases">
        <title>Alcanivorax profundi sp. nov., isolated from 1000 m-depth seawater of the Mariana Trench.</title>
        <authorList>
            <person name="Liu J."/>
        </authorList>
    </citation>
    <scope>NUCLEOTIDE SEQUENCE [LARGE SCALE GENOMIC DNA]</scope>
    <source>
        <strain evidence="2 3">MTEO17</strain>
    </source>
</reference>
<accession>A0A418XZP8</accession>
<proteinExistence type="predicted"/>
<keyword evidence="3" id="KW-1185">Reference proteome</keyword>
<feature type="chain" id="PRO_5019464421" evidence="1">
    <location>
        <begin position="33"/>
        <end position="586"/>
    </location>
</feature>
<name>A0A418XZP8_9GAMM</name>
<evidence type="ECO:0000313" key="2">
    <source>
        <dbReference type="EMBL" id="RJG18504.1"/>
    </source>
</evidence>